<protein>
    <submittedName>
        <fullName evidence="1">Uncharacterized protein</fullName>
    </submittedName>
</protein>
<dbReference type="Proteomes" id="UP000593568">
    <property type="component" value="Unassembled WGS sequence"/>
</dbReference>
<proteinExistence type="predicted"/>
<dbReference type="EMBL" id="JABEZW010000010">
    <property type="protein sequence ID" value="MBA0777642.1"/>
    <property type="molecule type" value="Genomic_DNA"/>
</dbReference>
<sequence length="59" mass="7121">MKLLTILCPVRLMVRFMRWRWWWRKTGCFGIRGSLNLQFWLQSVVCSWLFVVVADIGES</sequence>
<name>A0A7J9EX59_9ROSI</name>
<evidence type="ECO:0000313" key="2">
    <source>
        <dbReference type="Proteomes" id="UP000593568"/>
    </source>
</evidence>
<evidence type="ECO:0000313" key="1">
    <source>
        <dbReference type="EMBL" id="MBA0777642.1"/>
    </source>
</evidence>
<reference evidence="1 2" key="1">
    <citation type="journal article" date="2019" name="Genome Biol. Evol.">
        <title>Insights into the evolution of the New World diploid cottons (Gossypium, subgenus Houzingenia) based on genome sequencing.</title>
        <authorList>
            <person name="Grover C.E."/>
            <person name="Arick M.A. 2nd"/>
            <person name="Thrash A."/>
            <person name="Conover J.L."/>
            <person name="Sanders W.S."/>
            <person name="Peterson D.G."/>
            <person name="Frelichowski J.E."/>
            <person name="Scheffler J.A."/>
            <person name="Scheffler B.E."/>
            <person name="Wendel J.F."/>
        </authorList>
    </citation>
    <scope>NUCLEOTIDE SEQUENCE [LARGE SCALE GENOMIC DNA]</scope>
    <source>
        <strain evidence="1">8</strain>
        <tissue evidence="1">Leaf</tissue>
    </source>
</reference>
<gene>
    <name evidence="1" type="ORF">Gotri_005638</name>
</gene>
<accession>A0A7J9EX59</accession>
<keyword evidence="2" id="KW-1185">Reference proteome</keyword>
<organism evidence="1 2">
    <name type="scientific">Gossypium trilobum</name>
    <dbReference type="NCBI Taxonomy" id="34281"/>
    <lineage>
        <taxon>Eukaryota</taxon>
        <taxon>Viridiplantae</taxon>
        <taxon>Streptophyta</taxon>
        <taxon>Embryophyta</taxon>
        <taxon>Tracheophyta</taxon>
        <taxon>Spermatophyta</taxon>
        <taxon>Magnoliopsida</taxon>
        <taxon>eudicotyledons</taxon>
        <taxon>Gunneridae</taxon>
        <taxon>Pentapetalae</taxon>
        <taxon>rosids</taxon>
        <taxon>malvids</taxon>
        <taxon>Malvales</taxon>
        <taxon>Malvaceae</taxon>
        <taxon>Malvoideae</taxon>
        <taxon>Gossypium</taxon>
    </lineage>
</organism>
<comment type="caution">
    <text evidence="1">The sequence shown here is derived from an EMBL/GenBank/DDBJ whole genome shotgun (WGS) entry which is preliminary data.</text>
</comment>
<dbReference type="AlphaFoldDB" id="A0A7J9EX59"/>